<dbReference type="Proteomes" id="UP000252147">
    <property type="component" value="Unassembled WGS sequence"/>
</dbReference>
<dbReference type="InterPro" id="IPR002052">
    <property type="entry name" value="DNA_methylase_N6_adenine_CS"/>
</dbReference>
<accession>A0A368BN46</accession>
<dbReference type="Gene3D" id="3.40.50.150">
    <property type="entry name" value="Vaccinia Virus protein VP39"/>
    <property type="match status" value="1"/>
</dbReference>
<protein>
    <recommendedName>
        <fullName evidence="1">peptide chain release factor N(5)-glutamine methyltransferase</fullName>
        <ecNumber evidence="1">2.1.1.297</ecNumber>
    </recommendedName>
</protein>
<dbReference type="InterPro" id="IPR050320">
    <property type="entry name" value="N5-glutamine_MTase"/>
</dbReference>
<name>A0A368BN46_9GAMM</name>
<dbReference type="PANTHER" id="PTHR18895:SF74">
    <property type="entry name" value="MTRF1L RELEASE FACTOR GLUTAMINE METHYLTRANSFERASE"/>
    <property type="match status" value="1"/>
</dbReference>
<evidence type="ECO:0000256" key="2">
    <source>
        <dbReference type="ARBA" id="ARBA00022603"/>
    </source>
</evidence>
<keyword evidence="2 7" id="KW-0489">Methyltransferase</keyword>
<comment type="catalytic activity">
    <reaction evidence="5">
        <text>L-glutaminyl-[peptide chain release factor] + S-adenosyl-L-methionine = N(5)-methyl-L-glutaminyl-[peptide chain release factor] + S-adenosyl-L-homocysteine + H(+)</text>
        <dbReference type="Rhea" id="RHEA:42896"/>
        <dbReference type="Rhea" id="RHEA-COMP:10271"/>
        <dbReference type="Rhea" id="RHEA-COMP:10272"/>
        <dbReference type="ChEBI" id="CHEBI:15378"/>
        <dbReference type="ChEBI" id="CHEBI:30011"/>
        <dbReference type="ChEBI" id="CHEBI:57856"/>
        <dbReference type="ChEBI" id="CHEBI:59789"/>
        <dbReference type="ChEBI" id="CHEBI:61891"/>
        <dbReference type="EC" id="2.1.1.297"/>
    </reaction>
</comment>
<dbReference type="SUPFAM" id="SSF53335">
    <property type="entry name" value="S-adenosyl-L-methionine-dependent methyltransferases"/>
    <property type="match status" value="1"/>
</dbReference>
<evidence type="ECO:0000256" key="4">
    <source>
        <dbReference type="ARBA" id="ARBA00022691"/>
    </source>
</evidence>
<dbReference type="InterPro" id="IPR007848">
    <property type="entry name" value="Small_mtfrase_dom"/>
</dbReference>
<dbReference type="InterPro" id="IPR004556">
    <property type="entry name" value="HemK-like"/>
</dbReference>
<dbReference type="PROSITE" id="PS00092">
    <property type="entry name" value="N6_MTASE"/>
    <property type="match status" value="1"/>
</dbReference>
<proteinExistence type="predicted"/>
<dbReference type="EC" id="2.1.1.297" evidence="1"/>
<evidence type="ECO:0000259" key="6">
    <source>
        <dbReference type="Pfam" id="PF05175"/>
    </source>
</evidence>
<dbReference type="InterPro" id="IPR029063">
    <property type="entry name" value="SAM-dependent_MTases_sf"/>
</dbReference>
<dbReference type="InterPro" id="IPR019874">
    <property type="entry name" value="RF_methyltr_PrmC"/>
</dbReference>
<dbReference type="EMBL" id="QOPD01000002">
    <property type="protein sequence ID" value="RCL38710.1"/>
    <property type="molecule type" value="Genomic_DNA"/>
</dbReference>
<dbReference type="Pfam" id="PF05175">
    <property type="entry name" value="MTS"/>
    <property type="match status" value="1"/>
</dbReference>
<evidence type="ECO:0000256" key="1">
    <source>
        <dbReference type="ARBA" id="ARBA00012771"/>
    </source>
</evidence>
<dbReference type="GO" id="GO:0102559">
    <property type="term" value="F:peptide chain release factor N(5)-glutamine methyltransferase activity"/>
    <property type="evidence" value="ECO:0007669"/>
    <property type="project" value="UniProtKB-EC"/>
</dbReference>
<evidence type="ECO:0000313" key="8">
    <source>
        <dbReference type="Proteomes" id="UP000252147"/>
    </source>
</evidence>
<evidence type="ECO:0000313" key="7">
    <source>
        <dbReference type="EMBL" id="RCL38710.1"/>
    </source>
</evidence>
<keyword evidence="4" id="KW-0949">S-adenosyl-L-methionine</keyword>
<reference evidence="7 8" key="1">
    <citation type="journal article" date="2018" name="Microbiome">
        <title>Fine metagenomic profile of the Mediterranean stratified and mixed water columns revealed by assembly and recruitment.</title>
        <authorList>
            <person name="Haro-Moreno J.M."/>
            <person name="Lopez-Perez M."/>
            <person name="De La Torre J.R."/>
            <person name="Picazo A."/>
            <person name="Camacho A."/>
            <person name="Rodriguez-Valera F."/>
        </authorList>
    </citation>
    <scope>NUCLEOTIDE SEQUENCE [LARGE SCALE GENOMIC DNA]</scope>
    <source>
        <strain evidence="7">MED-G83</strain>
    </source>
</reference>
<dbReference type="NCBIfam" id="TIGR00536">
    <property type="entry name" value="hemK_fam"/>
    <property type="match status" value="1"/>
</dbReference>
<dbReference type="CDD" id="cd02440">
    <property type="entry name" value="AdoMet_MTases"/>
    <property type="match status" value="1"/>
</dbReference>
<keyword evidence="3 7" id="KW-0808">Transferase</keyword>
<dbReference type="GO" id="GO:0032259">
    <property type="term" value="P:methylation"/>
    <property type="evidence" value="ECO:0007669"/>
    <property type="project" value="UniProtKB-KW"/>
</dbReference>
<gene>
    <name evidence="7" type="primary">prmC</name>
    <name evidence="7" type="ORF">DBW97_01485</name>
</gene>
<dbReference type="GO" id="GO:0003676">
    <property type="term" value="F:nucleic acid binding"/>
    <property type="evidence" value="ECO:0007669"/>
    <property type="project" value="InterPro"/>
</dbReference>
<dbReference type="PANTHER" id="PTHR18895">
    <property type="entry name" value="HEMK METHYLTRANSFERASE"/>
    <property type="match status" value="1"/>
</dbReference>
<dbReference type="NCBIfam" id="TIGR03534">
    <property type="entry name" value="RF_mod_PrmC"/>
    <property type="match status" value="1"/>
</dbReference>
<evidence type="ECO:0000256" key="3">
    <source>
        <dbReference type="ARBA" id="ARBA00022679"/>
    </source>
</evidence>
<feature type="domain" description="Methyltransferase small" evidence="6">
    <location>
        <begin position="88"/>
        <end position="189"/>
    </location>
</feature>
<comment type="caution">
    <text evidence="7">The sequence shown here is derived from an EMBL/GenBank/DDBJ whole genome shotgun (WGS) entry which is preliminary data.</text>
</comment>
<organism evidence="7 8">
    <name type="scientific">SAR86 cluster bacterium</name>
    <dbReference type="NCBI Taxonomy" id="2030880"/>
    <lineage>
        <taxon>Bacteria</taxon>
        <taxon>Pseudomonadati</taxon>
        <taxon>Pseudomonadota</taxon>
        <taxon>Gammaproteobacteria</taxon>
        <taxon>SAR86 cluster</taxon>
    </lineage>
</organism>
<evidence type="ECO:0000256" key="5">
    <source>
        <dbReference type="ARBA" id="ARBA00048391"/>
    </source>
</evidence>
<dbReference type="AlphaFoldDB" id="A0A368BN46"/>
<sequence length="263" mass="30085">MLKNSQKLKINKEHINQIKQSWSSQYGDSYQEGLHFLIEHLPAISKSVEEIVDEIIANKPVQQIIGEWPFYDGTYVINEDVLIPRPETEVMIDHIVNNIKSCKNVLDLGTGSGCIAIELSKIYPSACVHAVDRSVQALEVAKKNNHQTPNKVKLYQSDWFSNIEQKFDLIVSNPPYVAHEIATDKSLTHEPNIALYAKNKGMSDIEHIIGKAKFFLEQAGYLYIEHGQDQKNKVQKLMRKNGFREIETHKDFSGKERFSFAML</sequence>